<evidence type="ECO:0000259" key="1">
    <source>
        <dbReference type="Pfam" id="PF00483"/>
    </source>
</evidence>
<dbReference type="EMBL" id="BARV01025236">
    <property type="protein sequence ID" value="GAI42201.1"/>
    <property type="molecule type" value="Genomic_DNA"/>
</dbReference>
<dbReference type="InterPro" id="IPR050486">
    <property type="entry name" value="Mannose-1P_guanyltransferase"/>
</dbReference>
<organism evidence="2">
    <name type="scientific">marine sediment metagenome</name>
    <dbReference type="NCBI Taxonomy" id="412755"/>
    <lineage>
        <taxon>unclassified sequences</taxon>
        <taxon>metagenomes</taxon>
        <taxon>ecological metagenomes</taxon>
    </lineage>
</organism>
<dbReference type="InterPro" id="IPR005835">
    <property type="entry name" value="NTP_transferase_dom"/>
</dbReference>
<dbReference type="AlphaFoldDB" id="X1PI53"/>
<dbReference type="InterPro" id="IPR029044">
    <property type="entry name" value="Nucleotide-diphossugar_trans"/>
</dbReference>
<name>X1PI53_9ZZZZ</name>
<dbReference type="PANTHER" id="PTHR22572">
    <property type="entry name" value="SUGAR-1-PHOSPHATE GUANYL TRANSFERASE"/>
    <property type="match status" value="1"/>
</dbReference>
<comment type="caution">
    <text evidence="2">The sequence shown here is derived from an EMBL/GenBank/DDBJ whole genome shotgun (WGS) entry which is preliminary data.</text>
</comment>
<dbReference type="Gene3D" id="3.90.550.10">
    <property type="entry name" value="Spore Coat Polysaccharide Biosynthesis Protein SpsA, Chain A"/>
    <property type="match status" value="1"/>
</dbReference>
<protein>
    <recommendedName>
        <fullName evidence="1">Nucleotidyl transferase domain-containing protein</fullName>
    </recommendedName>
</protein>
<feature type="non-terminal residue" evidence="2">
    <location>
        <position position="1"/>
    </location>
</feature>
<accession>X1PI53</accession>
<dbReference type="SUPFAM" id="SSF53448">
    <property type="entry name" value="Nucleotide-diphospho-sugar transferases"/>
    <property type="match status" value="1"/>
</dbReference>
<reference evidence="2" key="1">
    <citation type="journal article" date="2014" name="Front. Microbiol.">
        <title>High frequency of phylogenetically diverse reductive dehalogenase-homologous genes in deep subseafloor sedimentary metagenomes.</title>
        <authorList>
            <person name="Kawai M."/>
            <person name="Futagami T."/>
            <person name="Toyoda A."/>
            <person name="Takaki Y."/>
            <person name="Nishi S."/>
            <person name="Hori S."/>
            <person name="Arai W."/>
            <person name="Tsubouchi T."/>
            <person name="Morono Y."/>
            <person name="Uchiyama I."/>
            <person name="Ito T."/>
            <person name="Fujiyama A."/>
            <person name="Inagaki F."/>
            <person name="Takami H."/>
        </authorList>
    </citation>
    <scope>NUCLEOTIDE SEQUENCE</scope>
    <source>
        <strain evidence="2">Expedition CK06-06</strain>
    </source>
</reference>
<gene>
    <name evidence="2" type="ORF">S06H3_41029</name>
</gene>
<evidence type="ECO:0000313" key="2">
    <source>
        <dbReference type="EMBL" id="GAI42201.1"/>
    </source>
</evidence>
<proteinExistence type="predicted"/>
<dbReference type="Pfam" id="PF00483">
    <property type="entry name" value="NTP_transferase"/>
    <property type="match status" value="1"/>
</dbReference>
<sequence length="87" mass="10108">EVEQFLEKPENPPSKYINSGLYLLSSGIFNYLPRGKAGHPGPKFLMIEKDIFPRLAKENKLAGFKFQGKWTDCGTWQRYEKALLDWE</sequence>
<feature type="domain" description="Nucleotidyl transferase" evidence="1">
    <location>
        <begin position="1"/>
        <end position="83"/>
    </location>
</feature>